<evidence type="ECO:0000256" key="2">
    <source>
        <dbReference type="ARBA" id="ARBA00004725"/>
    </source>
</evidence>
<feature type="domain" description="Dihydroorotate dehydrogenase catalytic" evidence="10">
    <location>
        <begin position="12"/>
        <end position="286"/>
    </location>
</feature>
<comment type="subcellular location">
    <subcellularLocation>
        <location evidence="1 9">Cytoplasm</location>
    </subcellularLocation>
</comment>
<dbReference type="Proteomes" id="UP000032336">
    <property type="component" value="Unassembled WGS sequence"/>
</dbReference>
<keyword evidence="4 9" id="KW-0963">Cytoplasm</keyword>
<feature type="binding site" evidence="9">
    <location>
        <position position="219"/>
    </location>
    <ligand>
        <name>FMN</name>
        <dbReference type="ChEBI" id="CHEBI:58210"/>
    </ligand>
</feature>
<sequence>MVDVDLGVCLGELRLQNPIMTAAGTAGYGVEFANVLDLSRLGAHVVKSLAIFAHAGNPAPRLAPLPVGMLNSVGLPGPGVERWLNEYYPMLASSGATFAVSIWGRTIEDYVEATRTLAQGAPQAAFIELNVSCPNTDAGDRLFAHDPTAVSGIVSRCRQETNHPLYVKLSPNTDRVLAVAEAAIQAGADGLVAINTVFGQWLYKGKSVLGTARGGGLSGAQIHAMALRIVSDLRSYFPSIPIIGVGGISTVDSVVRMLTAGANAVQIGTANFVDPRRSQLLVQELEVKVSNQGCNSLLSFLARFEGLDRPGGAGELE</sequence>
<dbReference type="PATRIC" id="fig|1121877.4.peg.2174"/>
<keyword evidence="6 9" id="KW-0288">FMN</keyword>
<dbReference type="Pfam" id="PF01180">
    <property type="entry name" value="DHO_dh"/>
    <property type="match status" value="1"/>
</dbReference>
<evidence type="ECO:0000256" key="7">
    <source>
        <dbReference type="ARBA" id="ARBA00022975"/>
    </source>
</evidence>
<keyword evidence="5 9" id="KW-0285">Flavoprotein</keyword>
<feature type="active site" description="Nucleophile" evidence="9">
    <location>
        <position position="133"/>
    </location>
</feature>
<comment type="function">
    <text evidence="9">Catalyzes the conversion of dihydroorotate to orotate.</text>
</comment>
<dbReference type="GO" id="GO:0004152">
    <property type="term" value="F:dihydroorotate dehydrogenase activity"/>
    <property type="evidence" value="ECO:0007669"/>
    <property type="project" value="UniProtKB-UniRule"/>
</dbReference>
<evidence type="ECO:0000256" key="4">
    <source>
        <dbReference type="ARBA" id="ARBA00022490"/>
    </source>
</evidence>
<dbReference type="EC" id="1.3.-.-" evidence="9"/>
<evidence type="ECO:0000256" key="8">
    <source>
        <dbReference type="ARBA" id="ARBA00023002"/>
    </source>
</evidence>
<evidence type="ECO:0000313" key="12">
    <source>
        <dbReference type="Proteomes" id="UP000032336"/>
    </source>
</evidence>
<dbReference type="SUPFAM" id="SSF51395">
    <property type="entry name" value="FMN-linked oxidoreductases"/>
    <property type="match status" value="1"/>
</dbReference>
<evidence type="ECO:0000259" key="10">
    <source>
        <dbReference type="Pfam" id="PF01180"/>
    </source>
</evidence>
<dbReference type="InterPro" id="IPR013785">
    <property type="entry name" value="Aldolase_TIM"/>
</dbReference>
<dbReference type="InterPro" id="IPR050074">
    <property type="entry name" value="DHO_dehydrogenase"/>
</dbReference>
<evidence type="ECO:0000256" key="1">
    <source>
        <dbReference type="ARBA" id="ARBA00004496"/>
    </source>
</evidence>
<feature type="binding site" evidence="9">
    <location>
        <begin position="268"/>
        <end position="269"/>
    </location>
    <ligand>
        <name>FMN</name>
        <dbReference type="ChEBI" id="CHEBI:58210"/>
    </ligand>
</feature>
<dbReference type="AlphaFoldDB" id="A0A0D8FTT5"/>
<dbReference type="PROSITE" id="PS00912">
    <property type="entry name" value="DHODEHASE_2"/>
    <property type="match status" value="1"/>
</dbReference>
<dbReference type="PANTHER" id="PTHR48109">
    <property type="entry name" value="DIHYDROOROTATE DEHYDROGENASE (QUINONE), MITOCHONDRIAL-RELATED"/>
    <property type="match status" value="1"/>
</dbReference>
<organism evidence="11 12">
    <name type="scientific">Ferrimicrobium acidiphilum DSM 19497</name>
    <dbReference type="NCBI Taxonomy" id="1121877"/>
    <lineage>
        <taxon>Bacteria</taxon>
        <taxon>Bacillati</taxon>
        <taxon>Actinomycetota</taxon>
        <taxon>Acidimicrobiia</taxon>
        <taxon>Acidimicrobiales</taxon>
        <taxon>Acidimicrobiaceae</taxon>
        <taxon>Ferrimicrobium</taxon>
    </lineage>
</organism>
<comment type="caution">
    <text evidence="11">The sequence shown here is derived from an EMBL/GenBank/DDBJ whole genome shotgun (WGS) entry which is preliminary data.</text>
</comment>
<feature type="binding site" evidence="9">
    <location>
        <begin position="246"/>
        <end position="247"/>
    </location>
    <ligand>
        <name>FMN</name>
        <dbReference type="ChEBI" id="CHEBI:58210"/>
    </ligand>
</feature>
<proteinExistence type="inferred from homology"/>
<evidence type="ECO:0000256" key="9">
    <source>
        <dbReference type="HAMAP-Rule" id="MF_00224"/>
    </source>
</evidence>
<dbReference type="eggNOG" id="COG0167">
    <property type="taxonomic scope" value="Bacteria"/>
</dbReference>
<dbReference type="HAMAP" id="MF_00224">
    <property type="entry name" value="DHO_dh_type1"/>
    <property type="match status" value="1"/>
</dbReference>
<dbReference type="InterPro" id="IPR005720">
    <property type="entry name" value="Dihydroorotate_DH_cat"/>
</dbReference>
<comment type="cofactor">
    <cofactor evidence="9">
        <name>FMN</name>
        <dbReference type="ChEBI" id="CHEBI:58210"/>
    </cofactor>
    <text evidence="9">Binds 1 FMN per subunit.</text>
</comment>
<feature type="binding site" evidence="9">
    <location>
        <position position="47"/>
    </location>
    <ligand>
        <name>substrate</name>
    </ligand>
</feature>
<dbReference type="Gene3D" id="3.20.20.70">
    <property type="entry name" value="Aldolase class I"/>
    <property type="match status" value="1"/>
</dbReference>
<feature type="binding site" evidence="9">
    <location>
        <begin position="47"/>
        <end position="48"/>
    </location>
    <ligand>
        <name>FMN</name>
        <dbReference type="ChEBI" id="CHEBI:58210"/>
    </ligand>
</feature>
<keyword evidence="7 9" id="KW-0665">Pyrimidine biosynthesis</keyword>
<evidence type="ECO:0000256" key="6">
    <source>
        <dbReference type="ARBA" id="ARBA00022643"/>
    </source>
</evidence>
<dbReference type="GO" id="GO:0044205">
    <property type="term" value="P:'de novo' UMP biosynthetic process"/>
    <property type="evidence" value="ECO:0007669"/>
    <property type="project" value="UniProtKB-UniRule"/>
</dbReference>
<feature type="binding site" evidence="9">
    <location>
        <position position="168"/>
    </location>
    <ligand>
        <name>FMN</name>
        <dbReference type="ChEBI" id="CHEBI:58210"/>
    </ligand>
</feature>
<feature type="binding site" evidence="9">
    <location>
        <position position="130"/>
    </location>
    <ligand>
        <name>FMN</name>
        <dbReference type="ChEBI" id="CHEBI:58210"/>
    </ligand>
</feature>
<keyword evidence="12" id="KW-1185">Reference proteome</keyword>
<dbReference type="EMBL" id="JXUW01000018">
    <property type="protein sequence ID" value="KJE76344.1"/>
    <property type="molecule type" value="Genomic_DNA"/>
</dbReference>
<name>A0A0D8FTT5_9ACTN</name>
<comment type="pathway">
    <text evidence="2 9">Pyrimidine metabolism; UMP biosynthesis via de novo pathway.</text>
</comment>
<dbReference type="InterPro" id="IPR012135">
    <property type="entry name" value="Dihydroorotate_DH_1_2"/>
</dbReference>
<dbReference type="UniPathway" id="UPA00070"/>
<dbReference type="GO" id="GO:0005737">
    <property type="term" value="C:cytoplasm"/>
    <property type="evidence" value="ECO:0007669"/>
    <property type="project" value="UniProtKB-SubCell"/>
</dbReference>
<evidence type="ECO:0000256" key="5">
    <source>
        <dbReference type="ARBA" id="ARBA00022630"/>
    </source>
</evidence>
<dbReference type="NCBIfam" id="NF005574">
    <property type="entry name" value="PRK07259.1"/>
    <property type="match status" value="1"/>
</dbReference>
<protein>
    <recommendedName>
        <fullName evidence="9">Dihydroorotate dehydrogenase</fullName>
        <shortName evidence="9">DHOD</shortName>
        <shortName evidence="9">DHODase</shortName>
        <shortName evidence="9">DHOdehase</shortName>
        <ecNumber evidence="9">1.3.-.-</ecNumber>
    </recommendedName>
</protein>
<comment type="catalytic activity">
    <reaction evidence="9">
        <text>(S)-dihydroorotate + A = orotate + AH2</text>
        <dbReference type="Rhea" id="RHEA:18073"/>
        <dbReference type="ChEBI" id="CHEBI:13193"/>
        <dbReference type="ChEBI" id="CHEBI:17499"/>
        <dbReference type="ChEBI" id="CHEBI:30839"/>
        <dbReference type="ChEBI" id="CHEBI:30864"/>
    </reaction>
</comment>
<dbReference type="RefSeq" id="WP_052566140.1">
    <property type="nucleotide sequence ID" value="NZ_JQKF01000023.1"/>
</dbReference>
<feature type="binding site" evidence="9">
    <location>
        <begin position="195"/>
        <end position="196"/>
    </location>
    <ligand>
        <name>substrate</name>
    </ligand>
</feature>
<reference evidence="11 12" key="1">
    <citation type="submission" date="2015-01" db="EMBL/GenBank/DDBJ databases">
        <title>Draft genome of the acidophilic iron oxidizer Ferrimicrobium acidiphilum strain T23.</title>
        <authorList>
            <person name="Poehlein A."/>
            <person name="Eisen S."/>
            <person name="Schloemann M."/>
            <person name="Johnson B.D."/>
            <person name="Daniel R."/>
            <person name="Muehling M."/>
        </authorList>
    </citation>
    <scope>NUCLEOTIDE SEQUENCE [LARGE SCALE GENOMIC DNA]</scope>
    <source>
        <strain evidence="11 12">T23</strain>
    </source>
</reference>
<dbReference type="PANTHER" id="PTHR48109:SF1">
    <property type="entry name" value="DIHYDROOROTATE DEHYDROGENASE (FUMARATE)"/>
    <property type="match status" value="1"/>
</dbReference>
<feature type="binding site" evidence="9">
    <location>
        <position position="194"/>
    </location>
    <ligand>
        <name>FMN</name>
        <dbReference type="ChEBI" id="CHEBI:58210"/>
    </ligand>
</feature>
<dbReference type="STRING" id="1121877.FEAC_19540"/>
<dbReference type="GeneID" id="78373076"/>
<feature type="binding site" evidence="9">
    <location>
        <position position="130"/>
    </location>
    <ligand>
        <name>substrate</name>
    </ligand>
</feature>
<gene>
    <name evidence="11" type="primary">pyrDB</name>
    <name evidence="9" type="synonym">pyrD</name>
    <name evidence="11" type="ORF">FEAC_19540</name>
</gene>
<dbReference type="InterPro" id="IPR024920">
    <property type="entry name" value="Dihydroorotate_DH_1"/>
</dbReference>
<dbReference type="GO" id="GO:0006207">
    <property type="term" value="P:'de novo' pyrimidine nucleobase biosynthetic process"/>
    <property type="evidence" value="ECO:0007669"/>
    <property type="project" value="InterPro"/>
</dbReference>
<evidence type="ECO:0000313" key="11">
    <source>
        <dbReference type="EMBL" id="KJE76344.1"/>
    </source>
</evidence>
<evidence type="ECO:0000256" key="3">
    <source>
        <dbReference type="ARBA" id="ARBA00008008"/>
    </source>
</evidence>
<dbReference type="PIRSF" id="PIRSF000164">
    <property type="entry name" value="DHO_oxidase"/>
    <property type="match status" value="1"/>
</dbReference>
<dbReference type="InterPro" id="IPR001295">
    <property type="entry name" value="Dihydroorotate_DH_CS"/>
</dbReference>
<comment type="similarity">
    <text evidence="3 9">Belongs to the dihydroorotate dehydrogenase family. Type 1 subfamily.</text>
</comment>
<feature type="binding site" evidence="9">
    <location>
        <begin position="71"/>
        <end position="75"/>
    </location>
    <ligand>
        <name>substrate</name>
    </ligand>
</feature>
<comment type="caution">
    <text evidence="9">Lacks conserved residue(s) required for the propagation of feature annotation.</text>
</comment>
<accession>A0A0D8FTT5</accession>
<keyword evidence="8 9" id="KW-0560">Oxidoreductase</keyword>